<evidence type="ECO:0000313" key="8">
    <source>
        <dbReference type="EMBL" id="SDC66318.1"/>
    </source>
</evidence>
<feature type="transmembrane region" description="Helical" evidence="6">
    <location>
        <begin position="60"/>
        <end position="79"/>
    </location>
</feature>
<proteinExistence type="predicted"/>
<feature type="transmembrane region" description="Helical" evidence="6">
    <location>
        <begin position="277"/>
        <end position="299"/>
    </location>
</feature>
<dbReference type="Gene3D" id="1.20.1720.10">
    <property type="entry name" value="Multidrug resistance protein D"/>
    <property type="match status" value="1"/>
</dbReference>
<dbReference type="Proteomes" id="UP000199417">
    <property type="component" value="Unassembled WGS sequence"/>
</dbReference>
<dbReference type="EMBL" id="FNAB01000001">
    <property type="protein sequence ID" value="SDC66318.1"/>
    <property type="molecule type" value="Genomic_DNA"/>
</dbReference>
<feature type="transmembrane region" description="Helical" evidence="6">
    <location>
        <begin position="305"/>
        <end position="325"/>
    </location>
</feature>
<reference evidence="8 9" key="1">
    <citation type="submission" date="2016-10" db="EMBL/GenBank/DDBJ databases">
        <authorList>
            <person name="de Groot N.N."/>
        </authorList>
    </citation>
    <scope>NUCLEOTIDE SEQUENCE [LARGE SCALE GENOMIC DNA]</scope>
    <source>
        <strain evidence="8 9">JCM 11308</strain>
    </source>
</reference>
<dbReference type="InterPro" id="IPR020846">
    <property type="entry name" value="MFS_dom"/>
</dbReference>
<sequence length="465" mass="46529">MQPTETQSTPPDRGWRQLLGPAHLGPMVVLAGGVALYAVNIYLTASLLPSAVDEIGGERYFAWATTIFLVASVVSAVLVSRLLAGVGSRGAYLSAIGLFTAGTLVCAAAPDMFVLLVGRALQGLGGGLLSGLAYALIRSVLPAGLWARASALVSGMWGIGTFVGPAVGGLFAQFGAWRLAFVTLAVLAAALGAVVPRYIPGDRPADTVVDAVPVRSMVLLSTAALVVSVASLSTRAGVAAVGVLAGLALLVVFVVCERRSSTRVLPAVTFAAGNPLRWTYLTIALLAIASTAETFVPLFGQRLGGLTPVAAGFLGAALAVGWTIGEISSAGAARPRVVRAVVVSGPAMVALGFFVAALAQREEASGPVIATWVAALVLAGAGIGAAWPHLATFVMGSVDDPGEGGKAAAAINTVQLVANAFGAALAGLLVNLGGGSAGSAQLLFGTFAAVAAVAAPTAWRSASLR</sequence>
<feature type="transmembrane region" description="Helical" evidence="6">
    <location>
        <begin position="149"/>
        <end position="171"/>
    </location>
</feature>
<feature type="transmembrane region" description="Helical" evidence="6">
    <location>
        <begin position="24"/>
        <end position="48"/>
    </location>
</feature>
<keyword evidence="5 6" id="KW-0472">Membrane</keyword>
<keyword evidence="9" id="KW-1185">Reference proteome</keyword>
<feature type="transmembrane region" description="Helical" evidence="6">
    <location>
        <begin position="177"/>
        <end position="199"/>
    </location>
</feature>
<dbReference type="PANTHER" id="PTHR23501">
    <property type="entry name" value="MAJOR FACILITATOR SUPERFAMILY"/>
    <property type="match status" value="1"/>
</dbReference>
<keyword evidence="2" id="KW-0813">Transport</keyword>
<dbReference type="InterPro" id="IPR036259">
    <property type="entry name" value="MFS_trans_sf"/>
</dbReference>
<comment type="subcellular location">
    <subcellularLocation>
        <location evidence="1">Cell membrane</location>
        <topology evidence="1">Multi-pass membrane protein</topology>
    </subcellularLocation>
</comment>
<feature type="transmembrane region" description="Helical" evidence="6">
    <location>
        <begin position="116"/>
        <end position="137"/>
    </location>
</feature>
<dbReference type="InterPro" id="IPR011701">
    <property type="entry name" value="MFS"/>
</dbReference>
<feature type="transmembrane region" description="Helical" evidence="6">
    <location>
        <begin position="236"/>
        <end position="256"/>
    </location>
</feature>
<accession>A0A1G6NEV2</accession>
<keyword evidence="3 6" id="KW-0812">Transmembrane</keyword>
<dbReference type="GO" id="GO:0022857">
    <property type="term" value="F:transmembrane transporter activity"/>
    <property type="evidence" value="ECO:0007669"/>
    <property type="project" value="InterPro"/>
</dbReference>
<feature type="domain" description="Major facilitator superfamily (MFS) profile" evidence="7">
    <location>
        <begin position="26"/>
        <end position="465"/>
    </location>
</feature>
<dbReference type="Pfam" id="PF07690">
    <property type="entry name" value="MFS_1"/>
    <property type="match status" value="1"/>
</dbReference>
<evidence type="ECO:0000256" key="4">
    <source>
        <dbReference type="ARBA" id="ARBA00022989"/>
    </source>
</evidence>
<feature type="transmembrane region" description="Helical" evidence="6">
    <location>
        <begin position="407"/>
        <end position="430"/>
    </location>
</feature>
<organism evidence="8 9">
    <name type="scientific">Rhodococcus tukisamuensis</name>
    <dbReference type="NCBI Taxonomy" id="168276"/>
    <lineage>
        <taxon>Bacteria</taxon>
        <taxon>Bacillati</taxon>
        <taxon>Actinomycetota</taxon>
        <taxon>Actinomycetes</taxon>
        <taxon>Mycobacteriales</taxon>
        <taxon>Nocardiaceae</taxon>
        <taxon>Rhodococcus</taxon>
    </lineage>
</organism>
<dbReference type="AlphaFoldDB" id="A0A1G6NEV2"/>
<dbReference type="SUPFAM" id="SSF103473">
    <property type="entry name" value="MFS general substrate transporter"/>
    <property type="match status" value="1"/>
</dbReference>
<protein>
    <submittedName>
        <fullName evidence="8">Major Facilitator Superfamily protein</fullName>
    </submittedName>
</protein>
<evidence type="ECO:0000256" key="6">
    <source>
        <dbReference type="SAM" id="Phobius"/>
    </source>
</evidence>
<evidence type="ECO:0000256" key="2">
    <source>
        <dbReference type="ARBA" id="ARBA00022448"/>
    </source>
</evidence>
<dbReference type="GO" id="GO:0005886">
    <property type="term" value="C:plasma membrane"/>
    <property type="evidence" value="ECO:0007669"/>
    <property type="project" value="UniProtKB-SubCell"/>
</dbReference>
<feature type="transmembrane region" description="Helical" evidence="6">
    <location>
        <begin position="91"/>
        <end position="110"/>
    </location>
</feature>
<keyword evidence="4 6" id="KW-1133">Transmembrane helix</keyword>
<evidence type="ECO:0000256" key="3">
    <source>
        <dbReference type="ARBA" id="ARBA00022692"/>
    </source>
</evidence>
<evidence type="ECO:0000259" key="7">
    <source>
        <dbReference type="PROSITE" id="PS50850"/>
    </source>
</evidence>
<evidence type="ECO:0000256" key="5">
    <source>
        <dbReference type="ARBA" id="ARBA00023136"/>
    </source>
</evidence>
<feature type="transmembrane region" description="Helical" evidence="6">
    <location>
        <begin position="442"/>
        <end position="459"/>
    </location>
</feature>
<feature type="transmembrane region" description="Helical" evidence="6">
    <location>
        <begin position="337"/>
        <end position="357"/>
    </location>
</feature>
<evidence type="ECO:0000313" key="9">
    <source>
        <dbReference type="Proteomes" id="UP000199417"/>
    </source>
</evidence>
<evidence type="ECO:0000256" key="1">
    <source>
        <dbReference type="ARBA" id="ARBA00004651"/>
    </source>
</evidence>
<feature type="transmembrane region" description="Helical" evidence="6">
    <location>
        <begin position="211"/>
        <end position="230"/>
    </location>
</feature>
<dbReference type="PROSITE" id="PS50850">
    <property type="entry name" value="MFS"/>
    <property type="match status" value="1"/>
</dbReference>
<dbReference type="Gene3D" id="1.20.1250.20">
    <property type="entry name" value="MFS general substrate transporter like domains"/>
    <property type="match status" value="1"/>
</dbReference>
<dbReference type="PANTHER" id="PTHR23501:SF154">
    <property type="entry name" value="MULTIDRUG-EFFLUX TRANSPORTER RV1634-RELATED"/>
    <property type="match status" value="1"/>
</dbReference>
<feature type="transmembrane region" description="Helical" evidence="6">
    <location>
        <begin position="369"/>
        <end position="395"/>
    </location>
</feature>
<dbReference type="PRINTS" id="PR01036">
    <property type="entry name" value="TCRTETB"/>
</dbReference>
<dbReference type="RefSeq" id="WP_072843206.1">
    <property type="nucleotide sequence ID" value="NZ_FNAB01000001.1"/>
</dbReference>
<gene>
    <name evidence="8" type="ORF">SAMN05444580_101518</name>
</gene>
<name>A0A1G6NEV2_9NOCA</name>
<dbReference type="STRING" id="168276.SAMN05444580_101518"/>